<keyword evidence="2" id="KW-0677">Repeat</keyword>
<organism evidence="5 6">
    <name type="scientific">Cloeon dipterum</name>
    <dbReference type="NCBI Taxonomy" id="197152"/>
    <lineage>
        <taxon>Eukaryota</taxon>
        <taxon>Metazoa</taxon>
        <taxon>Ecdysozoa</taxon>
        <taxon>Arthropoda</taxon>
        <taxon>Hexapoda</taxon>
        <taxon>Insecta</taxon>
        <taxon>Pterygota</taxon>
        <taxon>Palaeoptera</taxon>
        <taxon>Ephemeroptera</taxon>
        <taxon>Pisciforma</taxon>
        <taxon>Baetidae</taxon>
        <taxon>Cloeon</taxon>
    </lineage>
</organism>
<feature type="chain" id="PRO_5035932472" description="LRRCT domain-containing protein" evidence="4">
    <location>
        <begin position="23"/>
        <end position="653"/>
    </location>
</feature>
<dbReference type="SMART" id="SM00369">
    <property type="entry name" value="LRR_TYP"/>
    <property type="match status" value="13"/>
</dbReference>
<dbReference type="Proteomes" id="UP000494165">
    <property type="component" value="Unassembled WGS sequence"/>
</dbReference>
<dbReference type="FunFam" id="3.80.10.10:FF:001164">
    <property type="entry name" value="GH01279p"/>
    <property type="match status" value="1"/>
</dbReference>
<dbReference type="PANTHER" id="PTHR24366">
    <property type="entry name" value="IG(IMMUNOGLOBULIN) AND LRR(LEUCINE RICH REPEAT) DOMAINS"/>
    <property type="match status" value="1"/>
</dbReference>
<dbReference type="PANTHER" id="PTHR24366:SF168">
    <property type="entry name" value="GH22922P-RELATED"/>
    <property type="match status" value="1"/>
</dbReference>
<dbReference type="AlphaFoldDB" id="A0A8S1CZQ0"/>
<evidence type="ECO:0000313" key="5">
    <source>
        <dbReference type="EMBL" id="CAB3370850.1"/>
    </source>
</evidence>
<comment type="caution">
    <text evidence="5">The sequence shown here is derived from an EMBL/GenBank/DDBJ whole genome shotgun (WGS) entry which is preliminary data.</text>
</comment>
<dbReference type="InterPro" id="IPR001611">
    <property type="entry name" value="Leu-rich_rpt"/>
</dbReference>
<dbReference type="OrthoDB" id="9229163at2759"/>
<evidence type="ECO:0008006" key="7">
    <source>
        <dbReference type="Google" id="ProtNLM"/>
    </source>
</evidence>
<proteinExistence type="predicted"/>
<dbReference type="InterPro" id="IPR003591">
    <property type="entry name" value="Leu-rich_rpt_typical-subtyp"/>
</dbReference>
<gene>
    <name evidence="5" type="ORF">CLODIP_2_CD08256</name>
</gene>
<keyword evidence="4" id="KW-0732">Signal</keyword>
<evidence type="ECO:0000256" key="2">
    <source>
        <dbReference type="ARBA" id="ARBA00022737"/>
    </source>
</evidence>
<keyword evidence="3" id="KW-1133">Transmembrane helix</keyword>
<evidence type="ECO:0000256" key="3">
    <source>
        <dbReference type="SAM" id="Phobius"/>
    </source>
</evidence>
<keyword evidence="3" id="KW-0472">Membrane</keyword>
<evidence type="ECO:0000256" key="1">
    <source>
        <dbReference type="ARBA" id="ARBA00022614"/>
    </source>
</evidence>
<sequence>MRVFSVVLIALLHNAALRECLGNDYSLSKCPIMCQCNLDVKGRKQTLCDSGHMMQDLSNSLPDDTEVLVITAPEGKHNTLTIGPIFQKLKKLEELTISRSQVPAIGEHSFWGLKYLTKLDLTHNQIRQVVEKNFRRLDRLRTLHLDHNQIDSMPSSTFKEMIELKTLTLSHNKIRELVPRLFLLLNKLNYLDLSENPLTELSPDVFKDITELKVLKLSGCNLTKINDQMYTLLPVLEVLDLSRNQFQHFQQNEFVVLRKLKELNLSGNLLSVVLDRTFGASTPNLRFLSLSRNRLAKITTYAFKNATNLQTLDVSYNKFSSLDSASFEPLGEPLRTLNLSGNAIEQENLKNVLQAMLKLRELSLANMSLNSLPLGVFVFHEHIRFLNLSYNQFQHFPAQILSPLEKLKELDLSNNKFQGLNDGLVNRLAHSESGQSTGGEVLAVKARGSESIVVRLKDNPWQCDLCHIRPILAWISRFSEEDSINTDCDADPNAIECLRCASPRSLAGMTLSSLDTESLDLCIYNSGGGHDQSLLAGFIPRIGLFAALGASAVAVILILIVIVVLALSHSRHAAHYYTREDDRVPGTSNESEAIFSNPDKLTEDIGKYATLLSTGKLSGKTNGKVRFVSIATIDEITKDPELQRTPLKNGVGS</sequence>
<accession>A0A8S1CZQ0</accession>
<feature type="transmembrane region" description="Helical" evidence="3">
    <location>
        <begin position="542"/>
        <end position="567"/>
    </location>
</feature>
<name>A0A8S1CZQ0_9INSE</name>
<keyword evidence="3" id="KW-0812">Transmembrane</keyword>
<dbReference type="PRINTS" id="PR00019">
    <property type="entry name" value="LEURICHRPT"/>
</dbReference>
<dbReference type="PROSITE" id="PS51450">
    <property type="entry name" value="LRR"/>
    <property type="match status" value="5"/>
</dbReference>
<dbReference type="Pfam" id="PF13855">
    <property type="entry name" value="LRR_8"/>
    <property type="match status" value="5"/>
</dbReference>
<dbReference type="EMBL" id="CADEPI010000056">
    <property type="protein sequence ID" value="CAB3370850.1"/>
    <property type="molecule type" value="Genomic_DNA"/>
</dbReference>
<keyword evidence="6" id="KW-1185">Reference proteome</keyword>
<protein>
    <recommendedName>
        <fullName evidence="7">LRRCT domain-containing protein</fullName>
    </recommendedName>
</protein>
<dbReference type="SUPFAM" id="SSF52058">
    <property type="entry name" value="L domain-like"/>
    <property type="match status" value="2"/>
</dbReference>
<evidence type="ECO:0000256" key="4">
    <source>
        <dbReference type="SAM" id="SignalP"/>
    </source>
</evidence>
<dbReference type="Gene3D" id="3.80.10.10">
    <property type="entry name" value="Ribonuclease Inhibitor"/>
    <property type="match status" value="2"/>
</dbReference>
<keyword evidence="1" id="KW-0433">Leucine-rich repeat</keyword>
<evidence type="ECO:0000313" key="6">
    <source>
        <dbReference type="Proteomes" id="UP000494165"/>
    </source>
</evidence>
<feature type="signal peptide" evidence="4">
    <location>
        <begin position="1"/>
        <end position="22"/>
    </location>
</feature>
<reference evidence="5 6" key="1">
    <citation type="submission" date="2020-04" db="EMBL/GenBank/DDBJ databases">
        <authorList>
            <person name="Alioto T."/>
            <person name="Alioto T."/>
            <person name="Gomez Garrido J."/>
        </authorList>
    </citation>
    <scope>NUCLEOTIDE SEQUENCE [LARGE SCALE GENOMIC DNA]</scope>
</reference>
<dbReference type="InterPro" id="IPR032675">
    <property type="entry name" value="LRR_dom_sf"/>
</dbReference>